<dbReference type="Proteomes" id="UP001054252">
    <property type="component" value="Unassembled WGS sequence"/>
</dbReference>
<dbReference type="Pfam" id="PF03478">
    <property type="entry name" value="Beta-prop_KIB1-4"/>
    <property type="match status" value="1"/>
</dbReference>
<dbReference type="CDD" id="cd06222">
    <property type="entry name" value="RNase_H_like"/>
    <property type="match status" value="1"/>
</dbReference>
<accession>A0AAV5JY93</accession>
<protein>
    <recommendedName>
        <fullName evidence="1">KIB1-4 beta-propeller domain-containing protein</fullName>
    </recommendedName>
</protein>
<dbReference type="PANTHER" id="PTHR47723">
    <property type="entry name" value="OS05G0353850 PROTEIN"/>
    <property type="match status" value="1"/>
</dbReference>
<feature type="domain" description="KIB1-4 beta-propeller" evidence="1">
    <location>
        <begin position="190"/>
        <end position="284"/>
    </location>
</feature>
<organism evidence="2 3">
    <name type="scientific">Rubroshorea leprosula</name>
    <dbReference type="NCBI Taxonomy" id="152421"/>
    <lineage>
        <taxon>Eukaryota</taxon>
        <taxon>Viridiplantae</taxon>
        <taxon>Streptophyta</taxon>
        <taxon>Embryophyta</taxon>
        <taxon>Tracheophyta</taxon>
        <taxon>Spermatophyta</taxon>
        <taxon>Magnoliopsida</taxon>
        <taxon>eudicotyledons</taxon>
        <taxon>Gunneridae</taxon>
        <taxon>Pentapetalae</taxon>
        <taxon>rosids</taxon>
        <taxon>malvids</taxon>
        <taxon>Malvales</taxon>
        <taxon>Dipterocarpaceae</taxon>
        <taxon>Rubroshorea</taxon>
    </lineage>
</organism>
<keyword evidence="3" id="KW-1185">Reference proteome</keyword>
<evidence type="ECO:0000313" key="2">
    <source>
        <dbReference type="EMBL" id="GKV15675.1"/>
    </source>
</evidence>
<gene>
    <name evidence="2" type="ORF">SLEP1_g26442</name>
</gene>
<dbReference type="EMBL" id="BPVZ01000044">
    <property type="protein sequence ID" value="GKV15675.1"/>
    <property type="molecule type" value="Genomic_DNA"/>
</dbReference>
<proteinExistence type="predicted"/>
<name>A0AAV5JY93_9ROSI</name>
<evidence type="ECO:0000259" key="1">
    <source>
        <dbReference type="Pfam" id="PF03478"/>
    </source>
</evidence>
<dbReference type="PANTHER" id="PTHR47723:SF19">
    <property type="entry name" value="POLYNUCLEOTIDYL TRANSFERASE, RIBONUCLEASE H-LIKE SUPERFAMILY PROTEIN"/>
    <property type="match status" value="1"/>
</dbReference>
<comment type="caution">
    <text evidence="2">The sequence shown here is derived from an EMBL/GenBank/DDBJ whole genome shotgun (WGS) entry which is preliminary data.</text>
</comment>
<dbReference type="InterPro" id="IPR053151">
    <property type="entry name" value="RNase_H-like"/>
</dbReference>
<dbReference type="InterPro" id="IPR044730">
    <property type="entry name" value="RNase_H-like_dom_plant"/>
</dbReference>
<sequence length="293" mass="33869">MVFTSLVEGIFKDRMGNWVLGYARNVRFTNSLVVEMWAIKDGMHIANRRGFRRALLQQFEHVEISHVVREANMIVDQLAKMGLCKNDKESKNDVDDGRKIKSENGDVVKCEPVTEEGVVARHCRCIGRCLILGDNMSFRSVNKMFWMAAPPIQWKAATFEGVEDYDNLTPCLASLKKGDVIFHFIDPFRGEKYFISLPNNQSKDTKMCYSRDGWCVMLQGERPIFLWNPLVEETTPRPDLLPDFLVGWRYVLGSSFSSSKDWVVLIRNDYRIHFIFLVEGEWHSFQIDNDLGP</sequence>
<evidence type="ECO:0000313" key="3">
    <source>
        <dbReference type="Proteomes" id="UP001054252"/>
    </source>
</evidence>
<reference evidence="2 3" key="1">
    <citation type="journal article" date="2021" name="Commun. Biol.">
        <title>The genome of Shorea leprosula (Dipterocarpaceae) highlights the ecological relevance of drought in aseasonal tropical rainforests.</title>
        <authorList>
            <person name="Ng K.K.S."/>
            <person name="Kobayashi M.J."/>
            <person name="Fawcett J.A."/>
            <person name="Hatakeyama M."/>
            <person name="Paape T."/>
            <person name="Ng C.H."/>
            <person name="Ang C.C."/>
            <person name="Tnah L.H."/>
            <person name="Lee C.T."/>
            <person name="Nishiyama T."/>
            <person name="Sese J."/>
            <person name="O'Brien M.J."/>
            <person name="Copetti D."/>
            <person name="Mohd Noor M.I."/>
            <person name="Ong R.C."/>
            <person name="Putra M."/>
            <person name="Sireger I.Z."/>
            <person name="Indrioko S."/>
            <person name="Kosugi Y."/>
            <person name="Izuno A."/>
            <person name="Isagi Y."/>
            <person name="Lee S.L."/>
            <person name="Shimizu K.K."/>
        </authorList>
    </citation>
    <scope>NUCLEOTIDE SEQUENCE [LARGE SCALE GENOMIC DNA]</scope>
    <source>
        <strain evidence="2">214</strain>
    </source>
</reference>
<dbReference type="AlphaFoldDB" id="A0AAV5JY93"/>
<dbReference type="InterPro" id="IPR005174">
    <property type="entry name" value="KIB1-4_b-propeller"/>
</dbReference>